<feature type="signal peptide" evidence="2">
    <location>
        <begin position="1"/>
        <end position="18"/>
    </location>
</feature>
<comment type="caution">
    <text evidence="4">The sequence shown here is derived from an EMBL/GenBank/DDBJ whole genome shotgun (WGS) entry which is preliminary data.</text>
</comment>
<feature type="region of interest" description="Disordered" evidence="1">
    <location>
        <begin position="34"/>
        <end position="70"/>
    </location>
</feature>
<dbReference type="RefSeq" id="WP_345317140.1">
    <property type="nucleotide sequence ID" value="NZ_BAABLF010000014.1"/>
</dbReference>
<evidence type="ECO:0000256" key="1">
    <source>
        <dbReference type="SAM" id="MobiDB-lite"/>
    </source>
</evidence>
<dbReference type="InterPro" id="IPR025392">
    <property type="entry name" value="DUF4124"/>
</dbReference>
<dbReference type="Gene3D" id="2.60.40.10">
    <property type="entry name" value="Immunoglobulins"/>
    <property type="match status" value="1"/>
</dbReference>
<keyword evidence="5" id="KW-1185">Reference proteome</keyword>
<evidence type="ECO:0000313" key="5">
    <source>
        <dbReference type="Proteomes" id="UP001501600"/>
    </source>
</evidence>
<name>A0ABP9S9S2_9GAMM</name>
<protein>
    <submittedName>
        <fullName evidence="4">DUF4124 domain-containing protein</fullName>
    </submittedName>
</protein>
<feature type="domain" description="DUF4124" evidence="3">
    <location>
        <begin position="8"/>
        <end position="58"/>
    </location>
</feature>
<dbReference type="InterPro" id="IPR013783">
    <property type="entry name" value="Ig-like_fold"/>
</dbReference>
<evidence type="ECO:0000256" key="2">
    <source>
        <dbReference type="SAM" id="SignalP"/>
    </source>
</evidence>
<evidence type="ECO:0000313" key="4">
    <source>
        <dbReference type="EMBL" id="GAA5192636.1"/>
    </source>
</evidence>
<reference evidence="5" key="1">
    <citation type="journal article" date="2019" name="Int. J. Syst. Evol. Microbiol.">
        <title>The Global Catalogue of Microorganisms (GCM) 10K type strain sequencing project: providing services to taxonomists for standard genome sequencing and annotation.</title>
        <authorList>
            <consortium name="The Broad Institute Genomics Platform"/>
            <consortium name="The Broad Institute Genome Sequencing Center for Infectious Disease"/>
            <person name="Wu L."/>
            <person name="Ma J."/>
        </authorList>
    </citation>
    <scope>NUCLEOTIDE SEQUENCE [LARGE SCALE GENOMIC DNA]</scope>
    <source>
        <strain evidence="5">JCM 18720</strain>
    </source>
</reference>
<keyword evidence="2" id="KW-0732">Signal</keyword>
<sequence length="183" mass="19900">MRRLFLISLLFIPLCGTAQIYKWVDENGQVHYSDKPQPGAESVALSEGSTISLPSPPPVTPKPVEESGPEYKIGIRSPSEEATVRDNNGQLGLDISLEPELADGHRVQLFLDGVQVRTLGGGGSFALDNLDRGEHQLQAKVVDKNGKVLASSPLRTVYLHRHSILIPAKRPQPKPTPRGAMPK</sequence>
<dbReference type="Proteomes" id="UP001501600">
    <property type="component" value="Unassembled WGS sequence"/>
</dbReference>
<organism evidence="4 5">
    <name type="scientific">Ferrimonas gelatinilytica</name>
    <dbReference type="NCBI Taxonomy" id="1255257"/>
    <lineage>
        <taxon>Bacteria</taxon>
        <taxon>Pseudomonadati</taxon>
        <taxon>Pseudomonadota</taxon>
        <taxon>Gammaproteobacteria</taxon>
        <taxon>Alteromonadales</taxon>
        <taxon>Ferrimonadaceae</taxon>
        <taxon>Ferrimonas</taxon>
    </lineage>
</organism>
<evidence type="ECO:0000259" key="3">
    <source>
        <dbReference type="Pfam" id="PF13511"/>
    </source>
</evidence>
<gene>
    <name evidence="4" type="ORF">GCM10025772_22250</name>
</gene>
<proteinExistence type="predicted"/>
<feature type="chain" id="PRO_5046418995" evidence="2">
    <location>
        <begin position="19"/>
        <end position="183"/>
    </location>
</feature>
<dbReference type="EMBL" id="BAABLF010000014">
    <property type="protein sequence ID" value="GAA5192636.1"/>
    <property type="molecule type" value="Genomic_DNA"/>
</dbReference>
<accession>A0ABP9S9S2</accession>
<dbReference type="Pfam" id="PF13511">
    <property type="entry name" value="DUF4124"/>
    <property type="match status" value="1"/>
</dbReference>